<dbReference type="InterPro" id="IPR021490">
    <property type="entry name" value="DUF3144"/>
</dbReference>
<dbReference type="Pfam" id="PF11342">
    <property type="entry name" value="DUF3144"/>
    <property type="match status" value="1"/>
</dbReference>
<reference evidence="1" key="1">
    <citation type="submission" date="2018-06" db="EMBL/GenBank/DDBJ databases">
        <authorList>
            <person name="Zhirakovskaya E."/>
        </authorList>
    </citation>
    <scope>NUCLEOTIDE SEQUENCE</scope>
</reference>
<gene>
    <name evidence="1" type="ORF">MNBD_ALPHA03-1447</name>
</gene>
<accession>A0A3B1AMM9</accession>
<organism evidence="1">
    <name type="scientific">hydrothermal vent metagenome</name>
    <dbReference type="NCBI Taxonomy" id="652676"/>
    <lineage>
        <taxon>unclassified sequences</taxon>
        <taxon>metagenomes</taxon>
        <taxon>ecological metagenomes</taxon>
    </lineage>
</organism>
<protein>
    <recommendedName>
        <fullName evidence="2">DUF3144 domain-containing protein</fullName>
    </recommendedName>
</protein>
<proteinExistence type="predicted"/>
<evidence type="ECO:0000313" key="1">
    <source>
        <dbReference type="EMBL" id="VAX07179.1"/>
    </source>
</evidence>
<name>A0A3B1AMM9_9ZZZZ</name>
<evidence type="ECO:0008006" key="2">
    <source>
        <dbReference type="Google" id="ProtNLM"/>
    </source>
</evidence>
<dbReference type="EMBL" id="UOFW01000197">
    <property type="protein sequence ID" value="VAX07179.1"/>
    <property type="molecule type" value="Genomic_DNA"/>
</dbReference>
<sequence length="102" mass="11850">MEDNKSRNERRLARKAEEKDTAAFLKIADKFIDVANRENKTVQASELHMAFLFAAARYNAYVANAILKVDKHEEFVEHMVKQYTEMLRQHLADDEIARPVQG</sequence>
<dbReference type="Gene3D" id="1.10.287.3020">
    <property type="match status" value="1"/>
</dbReference>
<dbReference type="AlphaFoldDB" id="A0A3B1AMM9"/>